<proteinExistence type="predicted"/>
<dbReference type="Pfam" id="PF08378">
    <property type="entry name" value="NERD"/>
    <property type="match status" value="1"/>
</dbReference>
<dbReference type="Proteomes" id="UP000242700">
    <property type="component" value="Unassembled WGS sequence"/>
</dbReference>
<protein>
    <submittedName>
        <fullName evidence="2">Nuclease-related domain-containing protein</fullName>
    </submittedName>
</protein>
<gene>
    <name evidence="2" type="ORF">SAMN05216187_10733</name>
</gene>
<dbReference type="EMBL" id="FNFI01000007">
    <property type="protein sequence ID" value="SDK32272.1"/>
    <property type="molecule type" value="Genomic_DNA"/>
</dbReference>
<dbReference type="RefSeq" id="WP_092597905.1">
    <property type="nucleotide sequence ID" value="NZ_FNFI01000007.1"/>
</dbReference>
<evidence type="ECO:0000259" key="1">
    <source>
        <dbReference type="PROSITE" id="PS50965"/>
    </source>
</evidence>
<dbReference type="PROSITE" id="PS50965">
    <property type="entry name" value="NERD"/>
    <property type="match status" value="1"/>
</dbReference>
<organism evidence="2 3">
    <name type="scientific">Jeotgalicoccus aerolatus</name>
    <dbReference type="NCBI Taxonomy" id="709510"/>
    <lineage>
        <taxon>Bacteria</taxon>
        <taxon>Bacillati</taxon>
        <taxon>Bacillota</taxon>
        <taxon>Bacilli</taxon>
        <taxon>Bacillales</taxon>
        <taxon>Staphylococcaceae</taxon>
        <taxon>Jeotgalicoccus</taxon>
    </lineage>
</organism>
<dbReference type="STRING" id="586411.SAMN05216187_10733"/>
<dbReference type="AlphaFoldDB" id="A0A1G9AYD9"/>
<evidence type="ECO:0000313" key="3">
    <source>
        <dbReference type="Proteomes" id="UP000242700"/>
    </source>
</evidence>
<accession>A0A1G9AYD9</accession>
<feature type="domain" description="NERD" evidence="1">
    <location>
        <begin position="37"/>
        <end position="151"/>
    </location>
</feature>
<evidence type="ECO:0000313" key="2">
    <source>
        <dbReference type="EMBL" id="SDK32272.1"/>
    </source>
</evidence>
<name>A0A1G9AYD9_9STAP</name>
<sequence>MFLNNRQPPKALLYYNALSLRSPLSSEENYAFITLQKGYEGECLYDKILDDSGHENIYVLRDLYLPMGKTVAQYDSIIVTGDHVAVNEIKNISGDYRFENGNWYKANRELPDNAFAQLSRAKSRLKKMRNDCQLDFEVAGNLIFPNDDFRLATENNYVLKEAVLRNQMRKYFREMNETVRSDKALHIAQEILQRAVENPYFTETADLFNIRRGLYCGHCKGFDLMKGRFQMICTRCGSVESNETSLLRAMGDFEILFGDIPMTRSALLYFIDYQVSKTTVYRIMKKHCEFIAQGKKSEYKLKSKNVEELINQIRENQRYKDKGIGIRI</sequence>
<dbReference type="InterPro" id="IPR011528">
    <property type="entry name" value="NERD"/>
</dbReference>
<reference evidence="3" key="1">
    <citation type="submission" date="2016-10" db="EMBL/GenBank/DDBJ databases">
        <authorList>
            <person name="Varghese N."/>
            <person name="Submissions S."/>
        </authorList>
    </citation>
    <scope>NUCLEOTIDE SEQUENCE [LARGE SCALE GENOMIC DNA]</scope>
    <source>
        <strain evidence="3">CGMCC 1.8911</strain>
    </source>
</reference>
<dbReference type="OrthoDB" id="2418082at2"/>